<accession>A0ABQ3ZSP6</accession>
<dbReference type="Pfam" id="PF12900">
    <property type="entry name" value="Pyridox_ox_2"/>
    <property type="match status" value="1"/>
</dbReference>
<keyword evidence="3" id="KW-1185">Reference proteome</keyword>
<organism evidence="2 3">
    <name type="scientific">Winogradskya humida</name>
    <dbReference type="NCBI Taxonomy" id="113566"/>
    <lineage>
        <taxon>Bacteria</taxon>
        <taxon>Bacillati</taxon>
        <taxon>Actinomycetota</taxon>
        <taxon>Actinomycetes</taxon>
        <taxon>Micromonosporales</taxon>
        <taxon>Micromonosporaceae</taxon>
        <taxon>Winogradskya</taxon>
    </lineage>
</organism>
<gene>
    <name evidence="2" type="ORF">Ahu01nite_047220</name>
</gene>
<protein>
    <recommendedName>
        <fullName evidence="1">N-acetyltransferase domain-containing protein</fullName>
    </recommendedName>
</protein>
<evidence type="ECO:0000259" key="1">
    <source>
        <dbReference type="PROSITE" id="PS51186"/>
    </source>
</evidence>
<dbReference type="Pfam" id="PF13302">
    <property type="entry name" value="Acetyltransf_3"/>
    <property type="match status" value="1"/>
</dbReference>
<dbReference type="Gene3D" id="3.40.630.30">
    <property type="match status" value="1"/>
</dbReference>
<dbReference type="EMBL" id="BOMN01000058">
    <property type="protein sequence ID" value="GIE21620.1"/>
    <property type="molecule type" value="Genomic_DNA"/>
</dbReference>
<dbReference type="InterPro" id="IPR012349">
    <property type="entry name" value="Split_barrel_FMN-bd"/>
</dbReference>
<feature type="domain" description="N-acetyltransferase" evidence="1">
    <location>
        <begin position="235"/>
        <end position="402"/>
    </location>
</feature>
<name>A0ABQ3ZSP6_9ACTN</name>
<sequence length="425" mass="46991">MADLYEPTLYEPTPRTTATRTRERMFYERDTAHAILDEAYDCSVAFVVDGEPRVLPTLHVRVGDTLYLHGSTGGRFGLAARGDGVRICVSVTLLDGLVFARSQFNHSANYRSLVAMGQARLVTDNAEKEAVLTAMVDKVGPGRAADSRPPTSKELVTTAVLALPLEEVSVRVRAHGAVDDPKDQSLSHWAGVLPLRRVAGPPEPADGVTRPAPLYLPQTPTSPWQTAAPMRGRHVALEPLTPAHVDGLMTALADDEVWQFLPTRRPGSREQMAEQVALAARQQWNGDRVTWAQCDPETGEVMGMTSYHDVDEKAGALGIGHTMLGKRWWRSGVNTEAKLLLLERAFEVLGAGRVFWYTDIRNERSQRAIARLGASRDGLIRRHRLRPDGTWRDTVLFAMTVDEWPAARERLEARLRQGAEGQGIK</sequence>
<dbReference type="PANTHER" id="PTHR43610">
    <property type="entry name" value="BLL6696 PROTEIN"/>
    <property type="match status" value="1"/>
</dbReference>
<dbReference type="InterPro" id="IPR000182">
    <property type="entry name" value="GNAT_dom"/>
</dbReference>
<dbReference type="SUPFAM" id="SSF55729">
    <property type="entry name" value="Acyl-CoA N-acyltransferases (Nat)"/>
    <property type="match status" value="1"/>
</dbReference>
<evidence type="ECO:0000313" key="3">
    <source>
        <dbReference type="Proteomes" id="UP000603200"/>
    </source>
</evidence>
<comment type="caution">
    <text evidence="2">The sequence shown here is derived from an EMBL/GenBank/DDBJ whole genome shotgun (WGS) entry which is preliminary data.</text>
</comment>
<dbReference type="PANTHER" id="PTHR43610:SF1">
    <property type="entry name" value="N-ACETYLTRANSFERASE DOMAIN-CONTAINING PROTEIN"/>
    <property type="match status" value="1"/>
</dbReference>
<dbReference type="SUPFAM" id="SSF50475">
    <property type="entry name" value="FMN-binding split barrel"/>
    <property type="match status" value="1"/>
</dbReference>
<dbReference type="Proteomes" id="UP000603200">
    <property type="component" value="Unassembled WGS sequence"/>
</dbReference>
<dbReference type="PROSITE" id="PS51186">
    <property type="entry name" value="GNAT"/>
    <property type="match status" value="1"/>
</dbReference>
<dbReference type="InterPro" id="IPR016181">
    <property type="entry name" value="Acyl_CoA_acyltransferase"/>
</dbReference>
<reference evidence="2 3" key="1">
    <citation type="submission" date="2021-01" db="EMBL/GenBank/DDBJ databases">
        <title>Whole genome shotgun sequence of Actinoplanes humidus NBRC 14915.</title>
        <authorList>
            <person name="Komaki H."/>
            <person name="Tamura T."/>
        </authorList>
    </citation>
    <scope>NUCLEOTIDE SEQUENCE [LARGE SCALE GENOMIC DNA]</scope>
    <source>
        <strain evidence="2 3">NBRC 14915</strain>
    </source>
</reference>
<dbReference type="Gene3D" id="2.30.110.10">
    <property type="entry name" value="Electron Transport, Fmn-binding Protein, Chain A"/>
    <property type="match status" value="1"/>
</dbReference>
<proteinExistence type="predicted"/>
<dbReference type="InterPro" id="IPR024747">
    <property type="entry name" value="Pyridox_Oxase-rel"/>
</dbReference>
<evidence type="ECO:0000313" key="2">
    <source>
        <dbReference type="EMBL" id="GIE21620.1"/>
    </source>
</evidence>